<dbReference type="RefSeq" id="WP_379160141.1">
    <property type="nucleotide sequence ID" value="NZ_JBHSRJ010000009.1"/>
</dbReference>
<dbReference type="SUPFAM" id="SSF69304">
    <property type="entry name" value="Tricorn protease N-terminal domain"/>
    <property type="match status" value="1"/>
</dbReference>
<evidence type="ECO:0000256" key="1">
    <source>
        <dbReference type="SAM" id="MobiDB-lite"/>
    </source>
</evidence>
<accession>A0ABW1LQG4</accession>
<gene>
    <name evidence="3" type="ORF">ACFPYL_23015</name>
</gene>
<evidence type="ECO:0000313" key="3">
    <source>
        <dbReference type="EMBL" id="MFC6045973.1"/>
    </source>
</evidence>
<comment type="caution">
    <text evidence="3">The sequence shown here is derived from an EMBL/GenBank/DDBJ whole genome shotgun (WGS) entry which is preliminary data.</text>
</comment>
<protein>
    <submittedName>
        <fullName evidence="3">Uncharacterized protein</fullName>
    </submittedName>
</protein>
<feature type="transmembrane region" description="Helical" evidence="2">
    <location>
        <begin position="40"/>
        <end position="60"/>
    </location>
</feature>
<keyword evidence="4" id="KW-1185">Reference proteome</keyword>
<feature type="region of interest" description="Disordered" evidence="1">
    <location>
        <begin position="62"/>
        <end position="81"/>
    </location>
</feature>
<keyword evidence="2" id="KW-0472">Membrane</keyword>
<sequence>MNDLKQLLHDNVADAPADHVDVAVLVAAGRRRTTSRRRTAGIAAVGVLAATVLVTAAVRWPSGADHADPAGAPPRPDAPTIRLSDAQPAVEGRDYRVLASLTNRNLDEDNGQYFDGVTDDGLILLQDGPREARSSAKFALLDPATDAKDWLPDPGVGQDNITPVELGTDRLVLLSDNGTGRRVTAYLFDRTTREWSTLTWPGLPHGVEFRAELGPDGRVYFRVPATQGRIPDGGWPMGNGGEADDSNAEGDTFDLWSASLTDANDVRDEHLTLGDVAFTDSSMVWTDSTNGHAGQVHVRDLATGAEHSFDPHAGAKCNLLSFGATDDRILMSQYCGDYAGSERDDRVQVLSTDGEQVVTLQDSGIDGYLPPGSEVVAITAYADGVAGTYTYDLATNRFLRLNDAVGNWGGGAGSTGGARNLMWQTPVNHRHGATQWLGELLP</sequence>
<dbReference type="EMBL" id="JBHSRJ010000009">
    <property type="protein sequence ID" value="MFC6045973.1"/>
    <property type="molecule type" value="Genomic_DNA"/>
</dbReference>
<keyword evidence="2" id="KW-0812">Transmembrane</keyword>
<reference evidence="4" key="1">
    <citation type="journal article" date="2019" name="Int. J. Syst. Evol. Microbiol.">
        <title>The Global Catalogue of Microorganisms (GCM) 10K type strain sequencing project: providing services to taxonomists for standard genome sequencing and annotation.</title>
        <authorList>
            <consortium name="The Broad Institute Genomics Platform"/>
            <consortium name="The Broad Institute Genome Sequencing Center for Infectious Disease"/>
            <person name="Wu L."/>
            <person name="Ma J."/>
        </authorList>
    </citation>
    <scope>NUCLEOTIDE SEQUENCE [LARGE SCALE GENOMIC DNA]</scope>
    <source>
        <strain evidence="4">CCUG 54522</strain>
    </source>
</reference>
<dbReference type="Proteomes" id="UP001596135">
    <property type="component" value="Unassembled WGS sequence"/>
</dbReference>
<name>A0ABW1LQG4_9ACTN</name>
<evidence type="ECO:0000256" key="2">
    <source>
        <dbReference type="SAM" id="Phobius"/>
    </source>
</evidence>
<organism evidence="3 4">
    <name type="scientific">Nocardioides hankookensis</name>
    <dbReference type="NCBI Taxonomy" id="443157"/>
    <lineage>
        <taxon>Bacteria</taxon>
        <taxon>Bacillati</taxon>
        <taxon>Actinomycetota</taxon>
        <taxon>Actinomycetes</taxon>
        <taxon>Propionibacteriales</taxon>
        <taxon>Nocardioidaceae</taxon>
        <taxon>Nocardioides</taxon>
    </lineage>
</organism>
<proteinExistence type="predicted"/>
<evidence type="ECO:0000313" key="4">
    <source>
        <dbReference type="Proteomes" id="UP001596135"/>
    </source>
</evidence>
<keyword evidence="2" id="KW-1133">Transmembrane helix</keyword>